<dbReference type="Pfam" id="PF00067">
    <property type="entry name" value="p450"/>
    <property type="match status" value="1"/>
</dbReference>
<evidence type="ECO:0000256" key="4">
    <source>
        <dbReference type="ARBA" id="ARBA00023004"/>
    </source>
</evidence>
<evidence type="ECO:0000313" key="7">
    <source>
        <dbReference type="EMBL" id="KAF2247827.1"/>
    </source>
</evidence>
<name>A0A6A6IC95_9PLEO</name>
<dbReference type="AlphaFoldDB" id="A0A6A6IC95"/>
<dbReference type="PRINTS" id="PR00385">
    <property type="entry name" value="P450"/>
</dbReference>
<dbReference type="EMBL" id="ML987196">
    <property type="protein sequence ID" value="KAF2247827.1"/>
    <property type="molecule type" value="Genomic_DNA"/>
</dbReference>
<keyword evidence="4 5" id="KW-0408">Iron</keyword>
<gene>
    <name evidence="7" type="ORF">BU26DRAFT_531364</name>
</gene>
<dbReference type="GO" id="GO:0016705">
    <property type="term" value="F:oxidoreductase activity, acting on paired donors, with incorporation or reduction of molecular oxygen"/>
    <property type="evidence" value="ECO:0007669"/>
    <property type="project" value="InterPro"/>
</dbReference>
<dbReference type="OrthoDB" id="3934656at2759"/>
<feature type="binding site" description="axial binding residue" evidence="5">
    <location>
        <position position="343"/>
    </location>
    <ligand>
        <name>heme</name>
        <dbReference type="ChEBI" id="CHEBI:30413"/>
    </ligand>
    <ligandPart>
        <name>Fe</name>
        <dbReference type="ChEBI" id="CHEBI:18248"/>
    </ligandPart>
</feature>
<dbReference type="InterPro" id="IPR050121">
    <property type="entry name" value="Cytochrome_P450_monoxygenase"/>
</dbReference>
<comment type="similarity">
    <text evidence="2 6">Belongs to the cytochrome P450 family.</text>
</comment>
<dbReference type="RefSeq" id="XP_033682831.1">
    <property type="nucleotide sequence ID" value="XM_033831022.1"/>
</dbReference>
<keyword evidence="5 6" id="KW-0349">Heme</keyword>
<reference evidence="7" key="1">
    <citation type="journal article" date="2020" name="Stud. Mycol.">
        <title>101 Dothideomycetes genomes: a test case for predicting lifestyles and emergence of pathogens.</title>
        <authorList>
            <person name="Haridas S."/>
            <person name="Albert R."/>
            <person name="Binder M."/>
            <person name="Bloem J."/>
            <person name="Labutti K."/>
            <person name="Salamov A."/>
            <person name="Andreopoulos B."/>
            <person name="Baker S."/>
            <person name="Barry K."/>
            <person name="Bills G."/>
            <person name="Bluhm B."/>
            <person name="Cannon C."/>
            <person name="Castanera R."/>
            <person name="Culley D."/>
            <person name="Daum C."/>
            <person name="Ezra D."/>
            <person name="Gonzalez J."/>
            <person name="Henrissat B."/>
            <person name="Kuo A."/>
            <person name="Liang C."/>
            <person name="Lipzen A."/>
            <person name="Lutzoni F."/>
            <person name="Magnuson J."/>
            <person name="Mondo S."/>
            <person name="Nolan M."/>
            <person name="Ohm R."/>
            <person name="Pangilinan J."/>
            <person name="Park H.-J."/>
            <person name="Ramirez L."/>
            <person name="Alfaro M."/>
            <person name="Sun H."/>
            <person name="Tritt A."/>
            <person name="Yoshinaga Y."/>
            <person name="Zwiers L.-H."/>
            <person name="Turgeon B."/>
            <person name="Goodwin S."/>
            <person name="Spatafora J."/>
            <person name="Crous P."/>
            <person name="Grigoriev I."/>
        </authorList>
    </citation>
    <scope>NUCLEOTIDE SEQUENCE</scope>
    <source>
        <strain evidence="7">CBS 122368</strain>
    </source>
</reference>
<dbReference type="InterPro" id="IPR001128">
    <property type="entry name" value="Cyt_P450"/>
</dbReference>
<organism evidence="7 8">
    <name type="scientific">Trematosphaeria pertusa</name>
    <dbReference type="NCBI Taxonomy" id="390896"/>
    <lineage>
        <taxon>Eukaryota</taxon>
        <taxon>Fungi</taxon>
        <taxon>Dikarya</taxon>
        <taxon>Ascomycota</taxon>
        <taxon>Pezizomycotina</taxon>
        <taxon>Dothideomycetes</taxon>
        <taxon>Pleosporomycetidae</taxon>
        <taxon>Pleosporales</taxon>
        <taxon>Massarineae</taxon>
        <taxon>Trematosphaeriaceae</taxon>
        <taxon>Trematosphaeria</taxon>
    </lineage>
</organism>
<evidence type="ECO:0000256" key="1">
    <source>
        <dbReference type="ARBA" id="ARBA00001971"/>
    </source>
</evidence>
<dbReference type="GO" id="GO:0005506">
    <property type="term" value="F:iron ion binding"/>
    <property type="evidence" value="ECO:0007669"/>
    <property type="project" value="InterPro"/>
</dbReference>
<dbReference type="GO" id="GO:0020037">
    <property type="term" value="F:heme binding"/>
    <property type="evidence" value="ECO:0007669"/>
    <property type="project" value="InterPro"/>
</dbReference>
<dbReference type="InterPro" id="IPR036396">
    <property type="entry name" value="Cyt_P450_sf"/>
</dbReference>
<accession>A0A6A6IC95</accession>
<evidence type="ECO:0000256" key="6">
    <source>
        <dbReference type="RuleBase" id="RU000461"/>
    </source>
</evidence>
<keyword evidence="6" id="KW-0503">Monooxygenase</keyword>
<dbReference type="Gene3D" id="1.10.630.10">
    <property type="entry name" value="Cytochrome P450"/>
    <property type="match status" value="1"/>
</dbReference>
<evidence type="ECO:0000313" key="8">
    <source>
        <dbReference type="Proteomes" id="UP000800094"/>
    </source>
</evidence>
<sequence>MTVSFFSATDPKVHRHLRSRVSGAYSMTSILAMETLVQKVADECWQQFGRFADSGEPIPMHQWANYFAFDVVGQLAMGGKLGFIEQGRDVGGIIGSIHDGFYLMANMGNVPLQMFWFNNRLAQWAIKSFGGTRMNAFSVFLEWLEKRVDERLNNGLGDRRRDMLQRFVEAKDVRGHPVKKGDVMIEGVNILGAGADTTTIGILAILGALLLHSEQKERLQREIEEAYQKLGLGDGLEIGFKEAEKLPFLSAVIKESTRLHPSIQYQLPRYVPKGGIQIGPYYLPVGTCCGISPASMNRSKDIFGDDADEWRPDRWIASSKEEERAIKERNLLLTTFGMGNRSCVGKNLATVEMYKFTAQFFRHFDAELVNHEQPWVTKTQWFALQTKFWIKVSRRKPKTSEPDSGNDSLVS</sequence>
<evidence type="ECO:0000256" key="3">
    <source>
        <dbReference type="ARBA" id="ARBA00022723"/>
    </source>
</evidence>
<dbReference type="InterPro" id="IPR017972">
    <property type="entry name" value="Cyt_P450_CS"/>
</dbReference>
<protein>
    <submittedName>
        <fullName evidence="7">Cytochrome P450</fullName>
    </submittedName>
</protein>
<evidence type="ECO:0000256" key="5">
    <source>
        <dbReference type="PIRSR" id="PIRSR602401-1"/>
    </source>
</evidence>
<dbReference type="InterPro" id="IPR002401">
    <property type="entry name" value="Cyt_P450_E_grp-I"/>
</dbReference>
<dbReference type="SUPFAM" id="SSF48264">
    <property type="entry name" value="Cytochrome P450"/>
    <property type="match status" value="1"/>
</dbReference>
<proteinExistence type="inferred from homology"/>
<comment type="cofactor">
    <cofactor evidence="1 5">
        <name>heme</name>
        <dbReference type="ChEBI" id="CHEBI:30413"/>
    </cofactor>
</comment>
<dbReference type="Proteomes" id="UP000800094">
    <property type="component" value="Unassembled WGS sequence"/>
</dbReference>
<dbReference type="PANTHER" id="PTHR24305">
    <property type="entry name" value="CYTOCHROME P450"/>
    <property type="match status" value="1"/>
</dbReference>
<dbReference type="PRINTS" id="PR00463">
    <property type="entry name" value="EP450I"/>
</dbReference>
<dbReference type="GeneID" id="54584352"/>
<keyword evidence="8" id="KW-1185">Reference proteome</keyword>
<keyword evidence="6" id="KW-0560">Oxidoreductase</keyword>
<dbReference type="GO" id="GO:0004497">
    <property type="term" value="F:monooxygenase activity"/>
    <property type="evidence" value="ECO:0007669"/>
    <property type="project" value="UniProtKB-KW"/>
</dbReference>
<dbReference type="PROSITE" id="PS00086">
    <property type="entry name" value="CYTOCHROME_P450"/>
    <property type="match status" value="1"/>
</dbReference>
<evidence type="ECO:0000256" key="2">
    <source>
        <dbReference type="ARBA" id="ARBA00010617"/>
    </source>
</evidence>
<dbReference type="PANTHER" id="PTHR24305:SF166">
    <property type="entry name" value="CYTOCHROME P450 12A4, MITOCHONDRIAL-RELATED"/>
    <property type="match status" value="1"/>
</dbReference>
<keyword evidence="3 5" id="KW-0479">Metal-binding</keyword>